<evidence type="ECO:0000313" key="1">
    <source>
        <dbReference type="EMBL" id="ELU09079.1"/>
    </source>
</evidence>
<dbReference type="EMBL" id="KB298546">
    <property type="protein sequence ID" value="ELU09079.1"/>
    <property type="molecule type" value="Genomic_DNA"/>
</dbReference>
<gene>
    <name evidence="1" type="ORF">CAPTEDRAFT_200083</name>
</gene>
<dbReference type="AlphaFoldDB" id="R7URE6"/>
<dbReference type="EnsemblMetazoa" id="CapteT200083">
    <property type="protein sequence ID" value="CapteP200083"/>
    <property type="gene ID" value="CapteG200083"/>
</dbReference>
<protein>
    <submittedName>
        <fullName evidence="1 2">Uncharacterized protein</fullName>
    </submittedName>
</protein>
<dbReference type="EMBL" id="AMQN01006506">
    <property type="status" value="NOT_ANNOTATED_CDS"/>
    <property type="molecule type" value="Genomic_DNA"/>
</dbReference>
<accession>R7URE6</accession>
<sequence length="164" mass="19732">MYLTSTRATSHTRGTKDTKCHMTMNETILKRDEDFLQRMKKERYPQIKAHFEKIYNDRKAWAFCYRADLPVLELILQSDRVLHSRYFQYKTSIDPSRIIRLSEDEFEVPSEEKDCEYGNWAMQLLCWLHWWAMQAPALEYDPFQPVKCNVHPCHWSQGHPCRVV</sequence>
<proteinExistence type="predicted"/>
<reference evidence="3" key="1">
    <citation type="submission" date="2012-12" db="EMBL/GenBank/DDBJ databases">
        <authorList>
            <person name="Hellsten U."/>
            <person name="Grimwood J."/>
            <person name="Chapman J.A."/>
            <person name="Shapiro H."/>
            <person name="Aerts A."/>
            <person name="Otillar R.P."/>
            <person name="Terry A.Y."/>
            <person name="Boore J.L."/>
            <person name="Simakov O."/>
            <person name="Marletaz F."/>
            <person name="Cho S.-J."/>
            <person name="Edsinger-Gonzales E."/>
            <person name="Havlak P."/>
            <person name="Kuo D.-H."/>
            <person name="Larsson T."/>
            <person name="Lv J."/>
            <person name="Arendt D."/>
            <person name="Savage R."/>
            <person name="Osoegawa K."/>
            <person name="de Jong P."/>
            <person name="Lindberg D.R."/>
            <person name="Seaver E.C."/>
            <person name="Weisblat D.A."/>
            <person name="Putnam N.H."/>
            <person name="Grigoriev I.V."/>
            <person name="Rokhsar D.S."/>
        </authorList>
    </citation>
    <scope>NUCLEOTIDE SEQUENCE</scope>
    <source>
        <strain evidence="3">I ESC-2004</strain>
    </source>
</reference>
<evidence type="ECO:0000313" key="2">
    <source>
        <dbReference type="EnsemblMetazoa" id="CapteP200083"/>
    </source>
</evidence>
<organism evidence="1">
    <name type="scientific">Capitella teleta</name>
    <name type="common">Polychaete worm</name>
    <dbReference type="NCBI Taxonomy" id="283909"/>
    <lineage>
        <taxon>Eukaryota</taxon>
        <taxon>Metazoa</taxon>
        <taxon>Spiralia</taxon>
        <taxon>Lophotrochozoa</taxon>
        <taxon>Annelida</taxon>
        <taxon>Polychaeta</taxon>
        <taxon>Sedentaria</taxon>
        <taxon>Scolecida</taxon>
        <taxon>Capitellidae</taxon>
        <taxon>Capitella</taxon>
    </lineage>
</organism>
<dbReference type="Proteomes" id="UP000014760">
    <property type="component" value="Unassembled WGS sequence"/>
</dbReference>
<reference evidence="1 3" key="2">
    <citation type="journal article" date="2013" name="Nature">
        <title>Insights into bilaterian evolution from three spiralian genomes.</title>
        <authorList>
            <person name="Simakov O."/>
            <person name="Marletaz F."/>
            <person name="Cho S.J."/>
            <person name="Edsinger-Gonzales E."/>
            <person name="Havlak P."/>
            <person name="Hellsten U."/>
            <person name="Kuo D.H."/>
            <person name="Larsson T."/>
            <person name="Lv J."/>
            <person name="Arendt D."/>
            <person name="Savage R."/>
            <person name="Osoegawa K."/>
            <person name="de Jong P."/>
            <person name="Grimwood J."/>
            <person name="Chapman J.A."/>
            <person name="Shapiro H."/>
            <person name="Aerts A."/>
            <person name="Otillar R.P."/>
            <person name="Terry A.Y."/>
            <person name="Boore J.L."/>
            <person name="Grigoriev I.V."/>
            <person name="Lindberg D.R."/>
            <person name="Seaver E.C."/>
            <person name="Weisblat D.A."/>
            <person name="Putnam N.H."/>
            <person name="Rokhsar D.S."/>
        </authorList>
    </citation>
    <scope>NUCLEOTIDE SEQUENCE</scope>
    <source>
        <strain evidence="1 3">I ESC-2004</strain>
    </source>
</reference>
<name>R7URE6_CAPTE</name>
<evidence type="ECO:0000313" key="3">
    <source>
        <dbReference type="Proteomes" id="UP000014760"/>
    </source>
</evidence>
<dbReference type="HOGENOM" id="CLU_1620592_0_0_1"/>
<reference evidence="2" key="3">
    <citation type="submission" date="2015-06" db="UniProtKB">
        <authorList>
            <consortium name="EnsemblMetazoa"/>
        </authorList>
    </citation>
    <scope>IDENTIFICATION</scope>
</reference>
<keyword evidence="3" id="KW-1185">Reference proteome</keyword>